<dbReference type="AlphaFoldDB" id="A0A024VNI0"/>
<evidence type="ECO:0000256" key="1">
    <source>
        <dbReference type="ARBA" id="ARBA00009569"/>
    </source>
</evidence>
<organism evidence="3 4">
    <name type="scientific">Plasmodium falciparum FCH/4</name>
    <dbReference type="NCBI Taxonomy" id="1036724"/>
    <lineage>
        <taxon>Eukaryota</taxon>
        <taxon>Sar</taxon>
        <taxon>Alveolata</taxon>
        <taxon>Apicomplexa</taxon>
        <taxon>Aconoidasida</taxon>
        <taxon>Haemosporida</taxon>
        <taxon>Plasmodiidae</taxon>
        <taxon>Plasmodium</taxon>
        <taxon>Plasmodium (Laverania)</taxon>
    </lineage>
</organism>
<dbReference type="PANTHER" id="PTHR31911">
    <property type="entry name" value="PROTEIN FAM133"/>
    <property type="match status" value="1"/>
</dbReference>
<dbReference type="EMBL" id="KI927948">
    <property type="protein sequence ID" value="ETW29843.1"/>
    <property type="molecule type" value="Genomic_DNA"/>
</dbReference>
<feature type="compositionally biased region" description="Basic residues" evidence="2">
    <location>
        <begin position="142"/>
        <end position="156"/>
    </location>
</feature>
<dbReference type="Proteomes" id="UP000030656">
    <property type="component" value="Unassembled WGS sequence"/>
</dbReference>
<gene>
    <name evidence="3" type="ORF">PFFCH_02741</name>
</gene>
<protein>
    <submittedName>
        <fullName evidence="3">Uncharacterized protein</fullName>
    </submittedName>
</protein>
<reference evidence="3 4" key="1">
    <citation type="submission" date="2013-02" db="EMBL/GenBank/DDBJ databases">
        <title>The Genome Annotation of Plasmodium falciparum FCH/4.</title>
        <authorList>
            <consortium name="The Broad Institute Genome Sequencing Platform"/>
            <consortium name="The Broad Institute Genome Sequencing Center for Infectious Disease"/>
            <person name="Neafsey D."/>
            <person name="Hoffman S."/>
            <person name="Volkman S."/>
            <person name="Rosenthal P."/>
            <person name="Walker B."/>
            <person name="Young S.K."/>
            <person name="Zeng Q."/>
            <person name="Gargeya S."/>
            <person name="Fitzgerald M."/>
            <person name="Haas B."/>
            <person name="Abouelleil A."/>
            <person name="Allen A.W."/>
            <person name="Alvarado L."/>
            <person name="Arachchi H.M."/>
            <person name="Berlin A.M."/>
            <person name="Chapman S.B."/>
            <person name="Gainer-Dewar J."/>
            <person name="Goldberg J."/>
            <person name="Griggs A."/>
            <person name="Gujja S."/>
            <person name="Hansen M."/>
            <person name="Howarth C."/>
            <person name="Imamovic A."/>
            <person name="Ireland A."/>
            <person name="Larimer J."/>
            <person name="McCowan C."/>
            <person name="Murphy C."/>
            <person name="Pearson M."/>
            <person name="Poon T.W."/>
            <person name="Priest M."/>
            <person name="Roberts A."/>
            <person name="Saif S."/>
            <person name="Shea T."/>
            <person name="Sisk P."/>
            <person name="Sykes S."/>
            <person name="Wortman J."/>
            <person name="Nusbaum C."/>
            <person name="Birren B."/>
        </authorList>
    </citation>
    <scope>NUCLEOTIDE SEQUENCE [LARGE SCALE GENOMIC DNA]</scope>
    <source>
        <strain evidence="3 4">FCH/4</strain>
    </source>
</reference>
<accession>A0A024VNI0</accession>
<evidence type="ECO:0000256" key="2">
    <source>
        <dbReference type="SAM" id="MobiDB-lite"/>
    </source>
</evidence>
<evidence type="ECO:0000313" key="4">
    <source>
        <dbReference type="Proteomes" id="UP000030656"/>
    </source>
</evidence>
<evidence type="ECO:0000313" key="3">
    <source>
        <dbReference type="EMBL" id="ETW29843.1"/>
    </source>
</evidence>
<sequence length="190" mass="22561">MPKQRGFRPQGLIAPIQRIKYTGPTILDKINRESRPTWDDLKDRIKNQEGCKMLEEYENAKYVEELNKNREEKIKEQEKRYIKKLKKEYKKKKKKNSDDSNTTDESSQDEDSKKKKKNKNKNKNKKYSDDTSSDETSDYDKSKKRKKKKKKRKYKHYSSSDESMSSRFSFISPFTQFFFSGVSSLSSSSS</sequence>
<proteinExistence type="inferred from homology"/>
<feature type="compositionally biased region" description="Basic residues" evidence="2">
    <location>
        <begin position="114"/>
        <end position="125"/>
    </location>
</feature>
<feature type="region of interest" description="Disordered" evidence="2">
    <location>
        <begin position="87"/>
        <end position="165"/>
    </location>
</feature>
<name>A0A024VNI0_PLAFA</name>
<reference evidence="3 4" key="2">
    <citation type="submission" date="2013-02" db="EMBL/GenBank/DDBJ databases">
        <title>The Genome Sequence of Plasmodium falciparum FCH/4.</title>
        <authorList>
            <consortium name="The Broad Institute Genome Sequencing Platform"/>
            <consortium name="The Broad Institute Genome Sequencing Center for Infectious Disease"/>
            <person name="Neafsey D."/>
            <person name="Cheeseman I."/>
            <person name="Volkman S."/>
            <person name="Adams J."/>
            <person name="Walker B."/>
            <person name="Young S.K."/>
            <person name="Zeng Q."/>
            <person name="Gargeya S."/>
            <person name="Fitzgerald M."/>
            <person name="Haas B."/>
            <person name="Abouelleil A."/>
            <person name="Alvarado L."/>
            <person name="Arachchi H.M."/>
            <person name="Berlin A.M."/>
            <person name="Chapman S.B."/>
            <person name="Dewar J."/>
            <person name="Goldberg J."/>
            <person name="Griggs A."/>
            <person name="Gujja S."/>
            <person name="Hansen M."/>
            <person name="Howarth C."/>
            <person name="Imamovic A."/>
            <person name="Larimer J."/>
            <person name="McCowan C."/>
            <person name="Murphy C."/>
            <person name="Neiman D."/>
            <person name="Pearson M."/>
            <person name="Priest M."/>
            <person name="Roberts A."/>
            <person name="Saif S."/>
            <person name="Shea T."/>
            <person name="Sisk P."/>
            <person name="Sykes S."/>
            <person name="Wortman J."/>
            <person name="Nusbaum C."/>
            <person name="Birren B."/>
        </authorList>
    </citation>
    <scope>NUCLEOTIDE SEQUENCE [LARGE SCALE GENOMIC DNA]</scope>
    <source>
        <strain evidence="3 4">FCH/4</strain>
    </source>
</reference>
<comment type="similarity">
    <text evidence="1">Belongs to the FAM133 family.</text>
</comment>
<dbReference type="PANTHER" id="PTHR31911:SF1">
    <property type="entry name" value="FAMILY WITH SEQUENCE SIMILARITY 133 MEMBER B-RELATED"/>
    <property type="match status" value="1"/>
</dbReference>
<dbReference type="InterPro" id="IPR026766">
    <property type="entry name" value="Fam133"/>
</dbReference>
<dbReference type="OrthoDB" id="341593at2759"/>